<dbReference type="Pfam" id="PF00069">
    <property type="entry name" value="Pkinase"/>
    <property type="match status" value="1"/>
</dbReference>
<dbReference type="InParanoid" id="A0A1V8T7T4"/>
<dbReference type="CDD" id="cd14003">
    <property type="entry name" value="STKc_AMPK-like"/>
    <property type="match status" value="1"/>
</dbReference>
<dbReference type="InterPro" id="IPR000719">
    <property type="entry name" value="Prot_kinase_dom"/>
</dbReference>
<protein>
    <recommendedName>
        <fullName evidence="11">Protein kinase domain-containing protein</fullName>
    </recommendedName>
</protein>
<dbReference type="InterPro" id="IPR017441">
    <property type="entry name" value="Protein_kinase_ATP_BS"/>
</dbReference>
<feature type="compositionally biased region" description="Low complexity" evidence="10">
    <location>
        <begin position="652"/>
        <end position="666"/>
    </location>
</feature>
<evidence type="ECO:0000256" key="2">
    <source>
        <dbReference type="ARBA" id="ARBA00022679"/>
    </source>
</evidence>
<feature type="compositionally biased region" description="Polar residues" evidence="10">
    <location>
        <begin position="612"/>
        <end position="621"/>
    </location>
</feature>
<feature type="active site" description="Proton acceptor" evidence="6">
    <location>
        <position position="158"/>
    </location>
</feature>
<dbReference type="InterPro" id="IPR030616">
    <property type="entry name" value="Aur-like"/>
</dbReference>
<evidence type="ECO:0000256" key="1">
    <source>
        <dbReference type="ARBA" id="ARBA00022527"/>
    </source>
</evidence>
<feature type="compositionally biased region" description="Low complexity" evidence="10">
    <location>
        <begin position="674"/>
        <end position="689"/>
    </location>
</feature>
<keyword evidence="13" id="KW-1185">Reference proteome</keyword>
<organism evidence="12 13">
    <name type="scientific">Cryoendolithus antarcticus</name>
    <dbReference type="NCBI Taxonomy" id="1507870"/>
    <lineage>
        <taxon>Eukaryota</taxon>
        <taxon>Fungi</taxon>
        <taxon>Dikarya</taxon>
        <taxon>Ascomycota</taxon>
        <taxon>Pezizomycotina</taxon>
        <taxon>Dothideomycetes</taxon>
        <taxon>Dothideomycetidae</taxon>
        <taxon>Cladosporiales</taxon>
        <taxon>Cladosporiaceae</taxon>
        <taxon>Cryoendolithus</taxon>
    </lineage>
</organism>
<feature type="compositionally biased region" description="Acidic residues" evidence="10">
    <location>
        <begin position="811"/>
        <end position="822"/>
    </location>
</feature>
<name>A0A1V8T7T4_9PEZI</name>
<dbReference type="PANTHER" id="PTHR24350">
    <property type="entry name" value="SERINE/THREONINE-PROTEIN KINASE IAL-RELATED"/>
    <property type="match status" value="1"/>
</dbReference>
<feature type="compositionally biased region" description="Basic and acidic residues" evidence="10">
    <location>
        <begin position="589"/>
        <end position="598"/>
    </location>
</feature>
<keyword evidence="2" id="KW-0808">Transferase</keyword>
<comment type="caution">
    <text evidence="12">The sequence shown here is derived from an EMBL/GenBank/DDBJ whole genome shotgun (WGS) entry which is preliminary data.</text>
</comment>
<feature type="region of interest" description="Disordered" evidence="10">
    <location>
        <begin position="535"/>
        <end position="735"/>
    </location>
</feature>
<feature type="compositionally biased region" description="Acidic residues" evidence="10">
    <location>
        <begin position="833"/>
        <end position="849"/>
    </location>
</feature>
<sequence>MPPARTPAEYALQEHKTKLATSYQSLLSDFSSLDLTTVGNYSLGRLIGKGSFGRVYLASHKLTNGSKVVLKSAKKDDANLAREIHHHRQFLHPHIARLYEVIVTETLVWLVLEWCPGDELYNHLLEHGRMEAAKVQRIFTQLVGAVTYVHAKACVHRDLKLENILLDKNGNVKLVDFGFTREYQGSTSYLQTWCGTVCYSAPEMLRGEKYAGEKVDVWSLGIILYALICGELPFDEEDESETKRRILAEEPVYPDYMPEAARDLIKKLLSKRPILRPSLGDILKDPWLADHSPQQHEILKLQQPAPFSTQLEKDTLQRMRSAGVDIDTVIENVLSQRCDALAGWWALLIEKEQRKERRKERKRKDREAETKSLRRLSAASSRLLAQSALLGEIHEGDEIALGASPQARGRRMSRRNGSLHRHSQLLELPKVPELKASSSEAEQDNRLPLPKLLPDDRDPSRSRSRPAPPPKDPNTPAVRRPRTVSRSSTSMLRNVTVNPDLLSPSYIPPPQRKKNFYQQPLKQQLQMFKHWFKEGAKRTKSPNSQGSDKSKGRDSPEIQMNGVHVAEQGSLARKDITRSATTLTIPRKAIGDKGRPELLQRQTLPARPRLNTDASAESRNSIIRKRQSLSPHTLTPHSSYRRSSVGLRGRKSTSSSVSSIRSAYPSAPAHGHSLSKASSTSSNSVASPSGLSATSASRMARSPHSSVKVLPATPTSTVFPSGIRVSRRPPPSALGTLQGFPQAASALGGGGFGPSSPGLPIFARRKRSVFKGPMAGSSASPSGFGRVPMGASSRSGSVPGRRSGEMIGGIQEEEEDEDDEFDTGGGMLNAATLDEDDEDDGDEKWEEMDQFGPELGSPGMGSPGLGSPGLLSEEAGSPISSPEEDTLVEPDLNGRKSAASAHSIPLTAEALAKKDAADMDDAAHRVAVPLT</sequence>
<dbReference type="SUPFAM" id="SSF56112">
    <property type="entry name" value="Protein kinase-like (PK-like)"/>
    <property type="match status" value="1"/>
</dbReference>
<dbReference type="InterPro" id="IPR011009">
    <property type="entry name" value="Kinase-like_dom_sf"/>
</dbReference>
<feature type="region of interest" description="Disordered" evidence="10">
    <location>
        <begin position="772"/>
        <end position="904"/>
    </location>
</feature>
<evidence type="ECO:0000256" key="3">
    <source>
        <dbReference type="ARBA" id="ARBA00022741"/>
    </source>
</evidence>
<feature type="region of interest" description="Disordered" evidence="10">
    <location>
        <begin position="355"/>
        <end position="377"/>
    </location>
</feature>
<dbReference type="PROSITE" id="PS00108">
    <property type="entry name" value="PROTEIN_KINASE_ST"/>
    <property type="match status" value="1"/>
</dbReference>
<evidence type="ECO:0000313" key="13">
    <source>
        <dbReference type="Proteomes" id="UP000192596"/>
    </source>
</evidence>
<keyword evidence="3 7" id="KW-0547">Nucleotide-binding</keyword>
<feature type="compositionally biased region" description="Low complexity" evidence="10">
    <location>
        <begin position="792"/>
        <end position="801"/>
    </location>
</feature>
<feature type="compositionally biased region" description="Polar residues" evidence="10">
    <location>
        <begin position="628"/>
        <end position="642"/>
    </location>
</feature>
<evidence type="ECO:0000259" key="11">
    <source>
        <dbReference type="PROSITE" id="PS50011"/>
    </source>
</evidence>
<evidence type="ECO:0000313" key="12">
    <source>
        <dbReference type="EMBL" id="OQO07476.1"/>
    </source>
</evidence>
<dbReference type="GO" id="GO:0005524">
    <property type="term" value="F:ATP binding"/>
    <property type="evidence" value="ECO:0007669"/>
    <property type="project" value="UniProtKB-UniRule"/>
</dbReference>
<dbReference type="AlphaFoldDB" id="A0A1V8T7T4"/>
<evidence type="ECO:0000256" key="8">
    <source>
        <dbReference type="PIRSR" id="PIRSR630616-3"/>
    </source>
</evidence>
<evidence type="ECO:0000256" key="4">
    <source>
        <dbReference type="ARBA" id="ARBA00022777"/>
    </source>
</evidence>
<feature type="domain" description="Protein kinase" evidence="11">
    <location>
        <begin position="41"/>
        <end position="288"/>
    </location>
</feature>
<keyword evidence="5 7" id="KW-0067">ATP-binding</keyword>
<feature type="binding site" evidence="9">
    <location>
        <position position="75"/>
    </location>
    <ligand>
        <name>ATP</name>
        <dbReference type="ChEBI" id="CHEBI:30616"/>
    </ligand>
</feature>
<dbReference type="SMART" id="SM00220">
    <property type="entry name" value="S_TKc"/>
    <property type="match status" value="1"/>
</dbReference>
<dbReference type="Gene3D" id="1.10.510.10">
    <property type="entry name" value="Transferase(Phosphotransferase) domain 1"/>
    <property type="match status" value="1"/>
</dbReference>
<evidence type="ECO:0000256" key="9">
    <source>
        <dbReference type="PROSITE-ProRule" id="PRU10141"/>
    </source>
</evidence>
<feature type="binding site" evidence="7">
    <location>
        <position position="67"/>
    </location>
    <ligand>
        <name>ATP</name>
        <dbReference type="ChEBI" id="CHEBI:30616"/>
    </ligand>
</feature>
<feature type="binding site" evidence="7">
    <location>
        <begin position="162"/>
        <end position="163"/>
    </location>
    <ligand>
        <name>ATP</name>
        <dbReference type="ChEBI" id="CHEBI:30616"/>
    </ligand>
</feature>
<proteinExistence type="predicted"/>
<feature type="region of interest" description="Disordered" evidence="10">
    <location>
        <begin position="401"/>
        <end position="513"/>
    </location>
</feature>
<feature type="binding site" evidence="7">
    <location>
        <position position="176"/>
    </location>
    <ligand>
        <name>ATP</name>
        <dbReference type="ChEBI" id="CHEBI:30616"/>
    </ligand>
</feature>
<keyword evidence="4" id="KW-0418">Kinase</keyword>
<evidence type="ECO:0000256" key="7">
    <source>
        <dbReference type="PIRSR" id="PIRSR630616-2"/>
    </source>
</evidence>
<evidence type="ECO:0000256" key="10">
    <source>
        <dbReference type="SAM" id="MobiDB-lite"/>
    </source>
</evidence>
<feature type="cross-link" description="Glycyl lysine isopeptide (Lys-Gly) (interchain with G-Cter in SUMO2)" evidence="8">
    <location>
        <position position="160"/>
    </location>
</feature>
<dbReference type="GO" id="GO:0004674">
    <property type="term" value="F:protein serine/threonine kinase activity"/>
    <property type="evidence" value="ECO:0007669"/>
    <property type="project" value="UniProtKB-KW"/>
</dbReference>
<dbReference type="Proteomes" id="UP000192596">
    <property type="component" value="Unassembled WGS sequence"/>
</dbReference>
<reference evidence="13" key="1">
    <citation type="submission" date="2017-03" db="EMBL/GenBank/DDBJ databases">
        <title>Genomes of endolithic fungi from Antarctica.</title>
        <authorList>
            <person name="Coleine C."/>
            <person name="Masonjones S."/>
            <person name="Stajich J.E."/>
        </authorList>
    </citation>
    <scope>NUCLEOTIDE SEQUENCE [LARGE SCALE GENOMIC DNA]</scope>
    <source>
        <strain evidence="13">CCFEE 5527</strain>
    </source>
</reference>
<dbReference type="OrthoDB" id="942095at2759"/>
<dbReference type="PROSITE" id="PS00107">
    <property type="entry name" value="PROTEIN_KINASE_ATP"/>
    <property type="match status" value="1"/>
</dbReference>
<dbReference type="EMBL" id="NAJO01000014">
    <property type="protein sequence ID" value="OQO07476.1"/>
    <property type="molecule type" value="Genomic_DNA"/>
</dbReference>
<evidence type="ECO:0000256" key="5">
    <source>
        <dbReference type="ARBA" id="ARBA00022840"/>
    </source>
</evidence>
<accession>A0A1V8T7T4</accession>
<evidence type="ECO:0000256" key="6">
    <source>
        <dbReference type="PIRSR" id="PIRSR630616-1"/>
    </source>
</evidence>
<dbReference type="STRING" id="1507870.A0A1V8T7T4"/>
<feature type="compositionally biased region" description="Low complexity" evidence="10">
    <location>
        <begin position="772"/>
        <end position="785"/>
    </location>
</feature>
<dbReference type="InterPro" id="IPR008271">
    <property type="entry name" value="Ser/Thr_kinase_AS"/>
</dbReference>
<feature type="compositionally biased region" description="Basic residues" evidence="10">
    <location>
        <begin position="408"/>
        <end position="423"/>
    </location>
</feature>
<feature type="compositionally biased region" description="Low complexity" evidence="10">
    <location>
        <begin position="474"/>
        <end position="490"/>
    </location>
</feature>
<dbReference type="FunFam" id="1.10.510.10:FF:000434">
    <property type="entry name" value="Serine/threonine protein kinase"/>
    <property type="match status" value="1"/>
</dbReference>
<feature type="compositionally biased region" description="Gly residues" evidence="10">
    <location>
        <begin position="858"/>
        <end position="867"/>
    </location>
</feature>
<gene>
    <name evidence="12" type="ORF">B0A48_07173</name>
</gene>
<keyword evidence="1" id="KW-0723">Serine/threonine-protein kinase</keyword>
<dbReference type="PROSITE" id="PS50011">
    <property type="entry name" value="PROTEIN_KINASE_DOM"/>
    <property type="match status" value="1"/>
</dbReference>